<reference evidence="4 5" key="1">
    <citation type="journal article" date="2011" name="J. Bacteriol.">
        <title>Genome sequence of Chthoniobacter flavus Ellin428, an aerobic heterotrophic soil bacterium.</title>
        <authorList>
            <person name="Kant R."/>
            <person name="van Passel M.W."/>
            <person name="Palva A."/>
            <person name="Lucas S."/>
            <person name="Lapidus A."/>
            <person name="Glavina Del Rio T."/>
            <person name="Dalin E."/>
            <person name="Tice H."/>
            <person name="Bruce D."/>
            <person name="Goodwin L."/>
            <person name="Pitluck S."/>
            <person name="Larimer F.W."/>
            <person name="Land M.L."/>
            <person name="Hauser L."/>
            <person name="Sangwan P."/>
            <person name="de Vos W.M."/>
            <person name="Janssen P.H."/>
            <person name="Smidt H."/>
        </authorList>
    </citation>
    <scope>NUCLEOTIDE SEQUENCE [LARGE SCALE GENOMIC DNA]</scope>
    <source>
        <strain evidence="4 5">Ellin428</strain>
    </source>
</reference>
<feature type="compositionally biased region" description="Polar residues" evidence="1">
    <location>
        <begin position="254"/>
        <end position="271"/>
    </location>
</feature>
<sequence length="311" mass="31025" precursor="true">MKANFLLCGLACALSVASIGSAEDVTRNPAAAGSKVEVGVARRDGITVSGGEAYVTRNGVTKKLVKDLKLPSGVTIQTDGDIVLATGGHASLQADQLLTLDGRITDIPKDPNVNPAPPVTSTATATTAAPATANATTPGNASANTGLPVNGGYHGTFIGSDGVPFVGTITAPGVITKENGTTIPIDGSIQALNPGASKVPTEKQLNPNGIVATPAGTLIFPDGSVRTKDGTIILPEHKQGTTVLQSPPPGTGAQKGTFNPQFANPNQTGGTALTGPRVNVPHKGSDAPENGTNGPAPVNNHGDLPAGPVGR</sequence>
<evidence type="ECO:0000256" key="2">
    <source>
        <dbReference type="SAM" id="SignalP"/>
    </source>
</evidence>
<proteinExistence type="predicted"/>
<evidence type="ECO:0000313" key="4">
    <source>
        <dbReference type="EMBL" id="EDY19087.1"/>
    </source>
</evidence>
<feature type="domain" description="DUF6799" evidence="3">
    <location>
        <begin position="43"/>
        <end position="104"/>
    </location>
</feature>
<gene>
    <name evidence="4" type="ORF">CfE428DRAFT_3264</name>
</gene>
<dbReference type="Pfam" id="PF20606">
    <property type="entry name" value="DUF6799"/>
    <property type="match status" value="1"/>
</dbReference>
<feature type="region of interest" description="Disordered" evidence="1">
    <location>
        <begin position="109"/>
        <end position="143"/>
    </location>
</feature>
<dbReference type="InParanoid" id="B4D2X6"/>
<dbReference type="RefSeq" id="WP_006980589.1">
    <property type="nucleotide sequence ID" value="NZ_ABVL01000009.1"/>
</dbReference>
<protein>
    <recommendedName>
        <fullName evidence="3">DUF6799 domain-containing protein</fullName>
    </recommendedName>
</protein>
<accession>B4D2X6</accession>
<organism evidence="4 5">
    <name type="scientific">Chthoniobacter flavus Ellin428</name>
    <dbReference type="NCBI Taxonomy" id="497964"/>
    <lineage>
        <taxon>Bacteria</taxon>
        <taxon>Pseudomonadati</taxon>
        <taxon>Verrucomicrobiota</taxon>
        <taxon>Spartobacteria</taxon>
        <taxon>Chthoniobacterales</taxon>
        <taxon>Chthoniobacteraceae</taxon>
        <taxon>Chthoniobacter</taxon>
    </lineage>
</organism>
<dbReference type="Proteomes" id="UP000005824">
    <property type="component" value="Unassembled WGS sequence"/>
</dbReference>
<feature type="region of interest" description="Disordered" evidence="1">
    <location>
        <begin position="240"/>
        <end position="311"/>
    </location>
</feature>
<keyword evidence="5" id="KW-1185">Reference proteome</keyword>
<keyword evidence="2" id="KW-0732">Signal</keyword>
<comment type="caution">
    <text evidence="4">The sequence shown here is derived from an EMBL/GenBank/DDBJ whole genome shotgun (WGS) entry which is preliminary data.</text>
</comment>
<feature type="compositionally biased region" description="Low complexity" evidence="1">
    <location>
        <begin position="119"/>
        <end position="143"/>
    </location>
</feature>
<evidence type="ECO:0000256" key="1">
    <source>
        <dbReference type="SAM" id="MobiDB-lite"/>
    </source>
</evidence>
<evidence type="ECO:0000259" key="3">
    <source>
        <dbReference type="Pfam" id="PF20606"/>
    </source>
</evidence>
<dbReference type="InterPro" id="IPR046478">
    <property type="entry name" value="DUF6799"/>
</dbReference>
<dbReference type="EMBL" id="ABVL01000009">
    <property type="protein sequence ID" value="EDY19087.1"/>
    <property type="molecule type" value="Genomic_DNA"/>
</dbReference>
<dbReference type="AlphaFoldDB" id="B4D2X6"/>
<feature type="signal peptide" evidence="2">
    <location>
        <begin position="1"/>
        <end position="22"/>
    </location>
</feature>
<name>B4D2X6_9BACT</name>
<feature type="chain" id="PRO_5002803097" description="DUF6799 domain-containing protein" evidence="2">
    <location>
        <begin position="23"/>
        <end position="311"/>
    </location>
</feature>
<evidence type="ECO:0000313" key="5">
    <source>
        <dbReference type="Proteomes" id="UP000005824"/>
    </source>
</evidence>
<dbReference type="STRING" id="497964.CfE428DRAFT_3264"/>